<gene>
    <name evidence="8" type="ORF">WJX81_000301</name>
</gene>
<dbReference type="InterPro" id="IPR033130">
    <property type="entry name" value="RNase_T2_His_AS_2"/>
</dbReference>
<accession>A0AAW1PZT0</accession>
<feature type="chain" id="PRO_5043553512" description="Saposin A-type domain-containing protein" evidence="6">
    <location>
        <begin position="19"/>
        <end position="308"/>
    </location>
</feature>
<reference evidence="8 9" key="1">
    <citation type="journal article" date="2024" name="Nat. Commun.">
        <title>Phylogenomics reveals the evolutionary origins of lichenization in chlorophyte algae.</title>
        <authorList>
            <person name="Puginier C."/>
            <person name="Libourel C."/>
            <person name="Otte J."/>
            <person name="Skaloud P."/>
            <person name="Haon M."/>
            <person name="Grisel S."/>
            <person name="Petersen M."/>
            <person name="Berrin J.G."/>
            <person name="Delaux P.M."/>
            <person name="Dal Grande F."/>
            <person name="Keller J."/>
        </authorList>
    </citation>
    <scope>NUCLEOTIDE SEQUENCE [LARGE SCALE GENOMIC DNA]</scope>
    <source>
        <strain evidence="8 9">SAG 245.80</strain>
    </source>
</reference>
<dbReference type="Gene3D" id="3.90.730.10">
    <property type="entry name" value="Ribonuclease T2-like"/>
    <property type="match status" value="1"/>
</dbReference>
<dbReference type="AlphaFoldDB" id="A0AAW1PZT0"/>
<comment type="subcellular location">
    <subcellularLocation>
        <location evidence="1">Secreted</location>
    </subcellularLocation>
</comment>
<feature type="signal peptide" evidence="6">
    <location>
        <begin position="1"/>
        <end position="18"/>
    </location>
</feature>
<protein>
    <recommendedName>
        <fullName evidence="7">Saposin A-type domain-containing protein</fullName>
    </recommendedName>
</protein>
<keyword evidence="5" id="KW-0325">Glycoprotein</keyword>
<keyword evidence="3 6" id="KW-0732">Signal</keyword>
<evidence type="ECO:0000256" key="3">
    <source>
        <dbReference type="ARBA" id="ARBA00022729"/>
    </source>
</evidence>
<name>A0AAW1PZT0_9CHLO</name>
<dbReference type="InterPro" id="IPR003119">
    <property type="entry name" value="SAP_A"/>
</dbReference>
<evidence type="ECO:0000313" key="8">
    <source>
        <dbReference type="EMBL" id="KAK9819236.1"/>
    </source>
</evidence>
<dbReference type="Pfam" id="PF02199">
    <property type="entry name" value="SapA"/>
    <property type="match status" value="1"/>
</dbReference>
<dbReference type="GO" id="GO:0003723">
    <property type="term" value="F:RNA binding"/>
    <property type="evidence" value="ECO:0007669"/>
    <property type="project" value="InterPro"/>
</dbReference>
<keyword evidence="2" id="KW-0964">Secreted</keyword>
<dbReference type="SUPFAM" id="SSF55895">
    <property type="entry name" value="Ribonuclease Rh-like"/>
    <property type="match status" value="1"/>
</dbReference>
<sequence>MALLATLCLAALLGIAQGQGQITPQGLTPNVNAELKFLSVANLTASDNNNLFLQNQAPDLCSIGPSVWCQSPQNAAVCGVANDVVGVCGFSTQKCPLSTVSQFCASNPTATSYVGGLSGSRAGLYGYAPPAYAGAYQGFPQYCYSPALNGTACWVGGGLCTSNPNATLQNFSQGNYEICMRQQQTTQCLVPQATVNALGGQFATYAPGYIDQNTTFGTGFLDHEFFKHATCYGNYLTRNTTAFFETALSYAVELTAPGSTGAAIASYAGGNITFADLTTLLNGTASPQCNSKCQLSEVWAENDTAHSG</sequence>
<evidence type="ECO:0000256" key="1">
    <source>
        <dbReference type="ARBA" id="ARBA00004613"/>
    </source>
</evidence>
<dbReference type="InterPro" id="IPR036430">
    <property type="entry name" value="RNase_T2-like_sf"/>
</dbReference>
<dbReference type="PROSITE" id="PS00531">
    <property type="entry name" value="RNASE_T2_2"/>
    <property type="match status" value="1"/>
</dbReference>
<evidence type="ECO:0000259" key="7">
    <source>
        <dbReference type="Pfam" id="PF02199"/>
    </source>
</evidence>
<proteinExistence type="predicted"/>
<comment type="caution">
    <text evidence="8">The sequence shown here is derived from an EMBL/GenBank/DDBJ whole genome shotgun (WGS) entry which is preliminary data.</text>
</comment>
<dbReference type="EMBL" id="JALJOU010000125">
    <property type="protein sequence ID" value="KAK9819236.1"/>
    <property type="molecule type" value="Genomic_DNA"/>
</dbReference>
<dbReference type="GO" id="GO:0005576">
    <property type="term" value="C:extracellular region"/>
    <property type="evidence" value="ECO:0007669"/>
    <property type="project" value="UniProtKB-SubCell"/>
</dbReference>
<dbReference type="GO" id="GO:0033897">
    <property type="term" value="F:ribonuclease T2 activity"/>
    <property type="evidence" value="ECO:0007669"/>
    <property type="project" value="InterPro"/>
</dbReference>
<evidence type="ECO:0000256" key="4">
    <source>
        <dbReference type="ARBA" id="ARBA00023157"/>
    </source>
</evidence>
<evidence type="ECO:0000256" key="5">
    <source>
        <dbReference type="ARBA" id="ARBA00023180"/>
    </source>
</evidence>
<organism evidence="8 9">
    <name type="scientific">Elliptochloris bilobata</name>
    <dbReference type="NCBI Taxonomy" id="381761"/>
    <lineage>
        <taxon>Eukaryota</taxon>
        <taxon>Viridiplantae</taxon>
        <taxon>Chlorophyta</taxon>
        <taxon>core chlorophytes</taxon>
        <taxon>Trebouxiophyceae</taxon>
        <taxon>Trebouxiophyceae incertae sedis</taxon>
        <taxon>Elliptochloris clade</taxon>
        <taxon>Elliptochloris</taxon>
    </lineage>
</organism>
<evidence type="ECO:0000256" key="6">
    <source>
        <dbReference type="SAM" id="SignalP"/>
    </source>
</evidence>
<keyword evidence="4" id="KW-1015">Disulfide bond</keyword>
<dbReference type="Proteomes" id="UP001445335">
    <property type="component" value="Unassembled WGS sequence"/>
</dbReference>
<keyword evidence="9" id="KW-1185">Reference proteome</keyword>
<feature type="domain" description="Saposin A-type" evidence="7">
    <location>
        <begin position="59"/>
        <end position="79"/>
    </location>
</feature>
<evidence type="ECO:0000256" key="2">
    <source>
        <dbReference type="ARBA" id="ARBA00022525"/>
    </source>
</evidence>
<evidence type="ECO:0000313" key="9">
    <source>
        <dbReference type="Proteomes" id="UP001445335"/>
    </source>
</evidence>